<organism evidence="2 3">
    <name type="scientific">Cryptolaemus montrouzieri</name>
    <dbReference type="NCBI Taxonomy" id="559131"/>
    <lineage>
        <taxon>Eukaryota</taxon>
        <taxon>Metazoa</taxon>
        <taxon>Ecdysozoa</taxon>
        <taxon>Arthropoda</taxon>
        <taxon>Hexapoda</taxon>
        <taxon>Insecta</taxon>
        <taxon>Pterygota</taxon>
        <taxon>Neoptera</taxon>
        <taxon>Endopterygota</taxon>
        <taxon>Coleoptera</taxon>
        <taxon>Polyphaga</taxon>
        <taxon>Cucujiformia</taxon>
        <taxon>Coccinelloidea</taxon>
        <taxon>Coccinellidae</taxon>
        <taxon>Scymninae</taxon>
        <taxon>Scymnini</taxon>
        <taxon>Cryptolaemus</taxon>
    </lineage>
</organism>
<evidence type="ECO:0000313" key="2">
    <source>
        <dbReference type="EMBL" id="KAL3273181.1"/>
    </source>
</evidence>
<sequence length="244" mass="27713">MKNSPCCNMANKKRGKIIKCSKKVSKSSLRRTLESTMTSNPFLNFFLSKCRVKGNAKLHKFAKRAGEQWKNMSYHDKTPYYLLADKANRRNARRKLKKRRYSESDIGEASFSMITIIKKPDSIIKNNIEPNETKTEDANIVEVPPEIETIKKEERPENAGNTPASLSKISSAQNQEVGQKEEKVSAKRSRSNKRHAKKKASGSPLNLSSASTSFHSMESDDSLERGAKKKCRTHSWTDTFDYMS</sequence>
<comment type="caution">
    <text evidence="2">The sequence shown here is derived from an EMBL/GenBank/DDBJ whole genome shotgun (WGS) entry which is preliminary data.</text>
</comment>
<feature type="region of interest" description="Disordered" evidence="1">
    <location>
        <begin position="135"/>
        <end position="244"/>
    </location>
</feature>
<protein>
    <recommendedName>
        <fullName evidence="4">HMG box domain-containing protein</fullName>
    </recommendedName>
</protein>
<reference evidence="2 3" key="1">
    <citation type="journal article" date="2021" name="BMC Biol.">
        <title>Horizontally acquired antibacterial genes associated with adaptive radiation of ladybird beetles.</title>
        <authorList>
            <person name="Li H.S."/>
            <person name="Tang X.F."/>
            <person name="Huang Y.H."/>
            <person name="Xu Z.Y."/>
            <person name="Chen M.L."/>
            <person name="Du X.Y."/>
            <person name="Qiu B.Y."/>
            <person name="Chen P.T."/>
            <person name="Zhang W."/>
            <person name="Slipinski A."/>
            <person name="Escalona H.E."/>
            <person name="Waterhouse R.M."/>
            <person name="Zwick A."/>
            <person name="Pang H."/>
        </authorList>
    </citation>
    <scope>NUCLEOTIDE SEQUENCE [LARGE SCALE GENOMIC DNA]</scope>
    <source>
        <strain evidence="2">SYSU2018</strain>
    </source>
</reference>
<dbReference type="GO" id="GO:0005634">
    <property type="term" value="C:nucleus"/>
    <property type="evidence" value="ECO:0007669"/>
    <property type="project" value="UniProtKB-ARBA"/>
</dbReference>
<evidence type="ECO:0000313" key="3">
    <source>
        <dbReference type="Proteomes" id="UP001516400"/>
    </source>
</evidence>
<name>A0ABD2N391_9CUCU</name>
<feature type="compositionally biased region" description="Basic residues" evidence="1">
    <location>
        <begin position="186"/>
        <end position="200"/>
    </location>
</feature>
<feature type="compositionally biased region" description="Polar residues" evidence="1">
    <location>
        <begin position="203"/>
        <end position="216"/>
    </location>
</feature>
<feature type="compositionally biased region" description="Polar residues" evidence="1">
    <location>
        <begin position="159"/>
        <end position="177"/>
    </location>
</feature>
<evidence type="ECO:0000256" key="1">
    <source>
        <dbReference type="SAM" id="MobiDB-lite"/>
    </source>
</evidence>
<dbReference type="InterPro" id="IPR036910">
    <property type="entry name" value="HMG_box_dom_sf"/>
</dbReference>
<dbReference type="EMBL" id="JABFTP020000062">
    <property type="protein sequence ID" value="KAL3273181.1"/>
    <property type="molecule type" value="Genomic_DNA"/>
</dbReference>
<evidence type="ECO:0008006" key="4">
    <source>
        <dbReference type="Google" id="ProtNLM"/>
    </source>
</evidence>
<dbReference type="AlphaFoldDB" id="A0ABD2N391"/>
<dbReference type="Proteomes" id="UP001516400">
    <property type="component" value="Unassembled WGS sequence"/>
</dbReference>
<accession>A0ABD2N391</accession>
<gene>
    <name evidence="2" type="ORF">HHI36_014635</name>
</gene>
<proteinExistence type="predicted"/>
<dbReference type="Gene3D" id="1.10.30.10">
    <property type="entry name" value="High mobility group box domain"/>
    <property type="match status" value="1"/>
</dbReference>
<feature type="compositionally biased region" description="Basic and acidic residues" evidence="1">
    <location>
        <begin position="148"/>
        <end position="157"/>
    </location>
</feature>
<keyword evidence="3" id="KW-1185">Reference proteome</keyword>
<dbReference type="SUPFAM" id="SSF47095">
    <property type="entry name" value="HMG-box"/>
    <property type="match status" value="1"/>
</dbReference>